<keyword evidence="1" id="KW-0812">Transmembrane</keyword>
<feature type="transmembrane region" description="Helical" evidence="1">
    <location>
        <begin position="6"/>
        <end position="26"/>
    </location>
</feature>
<feature type="transmembrane region" description="Helical" evidence="1">
    <location>
        <begin position="56"/>
        <end position="74"/>
    </location>
</feature>
<dbReference type="AlphaFoldDB" id="A0A9Y1BQI8"/>
<accession>A0A9Y1BQI8</accession>
<evidence type="ECO:0000313" key="2">
    <source>
        <dbReference type="EMBL" id="UJG43374.1"/>
    </source>
</evidence>
<protein>
    <submittedName>
        <fullName evidence="2">Uncharacterized protein</fullName>
    </submittedName>
</protein>
<name>A0A9Y1BQI8_9ARCH</name>
<sequence length="88" mass="10134">MVSVEIYFILCLIIIFIGLITFKHYLANIKFIYGVTVIYIGAICLSFLLNNVKDEIIFVYTGIFSILILILLAIKSPVFEEKVKENRQ</sequence>
<keyword evidence="1" id="KW-1133">Transmembrane helix</keyword>
<reference evidence="2" key="1">
    <citation type="journal article" date="2022" name="Nat. Microbiol.">
        <title>Unique mobile elements and scalable gene flow at the prokaryote-eukaryote boundary revealed by circularized Asgard archaea genomes.</title>
        <authorList>
            <person name="Wu F."/>
            <person name="Speth D.R."/>
            <person name="Philosof A."/>
            <person name="Cremiere A."/>
            <person name="Narayanan A."/>
            <person name="Barco R.A."/>
            <person name="Connon S.A."/>
            <person name="Amend J.P."/>
            <person name="Antoshechkin I.A."/>
            <person name="Orphan V.J."/>
        </authorList>
    </citation>
    <scope>NUCLEOTIDE SEQUENCE</scope>
    <source>
        <strain evidence="2">PR6</strain>
    </source>
</reference>
<proteinExistence type="predicted"/>
<evidence type="ECO:0000256" key="1">
    <source>
        <dbReference type="SAM" id="Phobius"/>
    </source>
</evidence>
<dbReference type="Proteomes" id="UP001200513">
    <property type="component" value="Chromosome"/>
</dbReference>
<keyword evidence="1" id="KW-0472">Membrane</keyword>
<gene>
    <name evidence="2" type="ORF">K9W46_13510</name>
</gene>
<organism evidence="2">
    <name type="scientific">Candidatus Heimdallarchaeum endolithica</name>
    <dbReference type="NCBI Taxonomy" id="2876572"/>
    <lineage>
        <taxon>Archaea</taxon>
        <taxon>Promethearchaeati</taxon>
        <taxon>Candidatus Heimdallarchaeota</taxon>
        <taxon>Candidatus Heimdallarchaeia (ex Rinke et al. 2021) (nom. nud.)</taxon>
        <taxon>Candidatus Heimdallarchaeales</taxon>
        <taxon>Candidatus Heimdallarchaeaceae</taxon>
        <taxon>Candidatus Heimdallarchaeum</taxon>
    </lineage>
</organism>
<dbReference type="EMBL" id="CP084167">
    <property type="protein sequence ID" value="UJG43374.1"/>
    <property type="molecule type" value="Genomic_DNA"/>
</dbReference>
<feature type="transmembrane region" description="Helical" evidence="1">
    <location>
        <begin position="31"/>
        <end position="50"/>
    </location>
</feature>